<comment type="caution">
    <text evidence="2">The sequence shown here is derived from an EMBL/GenBank/DDBJ whole genome shotgun (WGS) entry which is preliminary data.</text>
</comment>
<keyword evidence="1" id="KW-0732">Signal</keyword>
<proteinExistence type="predicted"/>
<evidence type="ECO:0000256" key="1">
    <source>
        <dbReference type="SAM" id="SignalP"/>
    </source>
</evidence>
<feature type="chain" id="PRO_5038884167" description="Helicase" evidence="1">
    <location>
        <begin position="23"/>
        <end position="115"/>
    </location>
</feature>
<dbReference type="EMBL" id="QQXK01000001">
    <property type="protein sequence ID" value="RII43845.1"/>
    <property type="molecule type" value="Genomic_DNA"/>
</dbReference>
<organism evidence="2 3">
    <name type="scientific">Galactobacter valiniphilus</name>
    <dbReference type="NCBI Taxonomy" id="2676122"/>
    <lineage>
        <taxon>Bacteria</taxon>
        <taxon>Bacillati</taxon>
        <taxon>Actinomycetota</taxon>
        <taxon>Actinomycetes</taxon>
        <taxon>Micrococcales</taxon>
        <taxon>Micrococcaceae</taxon>
        <taxon>Galactobacter</taxon>
    </lineage>
</organism>
<dbReference type="Proteomes" id="UP000265419">
    <property type="component" value="Unassembled WGS sequence"/>
</dbReference>
<gene>
    <name evidence="2" type="ORF">DWB68_00690</name>
</gene>
<protein>
    <recommendedName>
        <fullName evidence="4">Helicase</fullName>
    </recommendedName>
</protein>
<keyword evidence="3" id="KW-1185">Reference proteome</keyword>
<evidence type="ECO:0008006" key="4">
    <source>
        <dbReference type="Google" id="ProtNLM"/>
    </source>
</evidence>
<accession>A0A399JE55</accession>
<sequence length="115" mass="10794">MGLALLAAAAACIVAALLFASAGLEQSRASAAAELAALAASDAARGLGGHGDPCAVAAQVAARNGARVLACRFTSALSAAEGAAAVVSVASDRAPGWGVFPLPQASAEAAAGAPP</sequence>
<dbReference type="AlphaFoldDB" id="A0A399JE55"/>
<name>A0A399JE55_9MICC</name>
<reference evidence="2 3" key="1">
    <citation type="submission" date="2018-07" db="EMBL/GenBank/DDBJ databases">
        <title>Arthrobacter sp. nov., isolated from raw cow's milk with high bacterial count.</title>
        <authorList>
            <person name="Hahne J."/>
            <person name="Isele D."/>
            <person name="Lipski A."/>
        </authorList>
    </citation>
    <scope>NUCLEOTIDE SEQUENCE [LARGE SCALE GENOMIC DNA]</scope>
    <source>
        <strain evidence="2 3">JZ R-35</strain>
    </source>
</reference>
<evidence type="ECO:0000313" key="2">
    <source>
        <dbReference type="EMBL" id="RII43845.1"/>
    </source>
</evidence>
<evidence type="ECO:0000313" key="3">
    <source>
        <dbReference type="Proteomes" id="UP000265419"/>
    </source>
</evidence>
<feature type="signal peptide" evidence="1">
    <location>
        <begin position="1"/>
        <end position="22"/>
    </location>
</feature>